<protein>
    <submittedName>
        <fullName evidence="1">Uncharacterized protein</fullName>
    </submittedName>
</protein>
<dbReference type="EMBL" id="QGKW02001911">
    <property type="protein sequence ID" value="KAF2566115.1"/>
    <property type="molecule type" value="Genomic_DNA"/>
</dbReference>
<evidence type="ECO:0000313" key="1">
    <source>
        <dbReference type="EMBL" id="KAF2566115.1"/>
    </source>
</evidence>
<name>A0A8S9I9H6_BRACR</name>
<proteinExistence type="predicted"/>
<gene>
    <name evidence="1" type="ORF">F2Q68_00025830</name>
</gene>
<evidence type="ECO:0000313" key="2">
    <source>
        <dbReference type="Proteomes" id="UP000712281"/>
    </source>
</evidence>
<reference evidence="1" key="1">
    <citation type="submission" date="2019-12" db="EMBL/GenBank/DDBJ databases">
        <title>Genome sequencing and annotation of Brassica cretica.</title>
        <authorList>
            <person name="Studholme D.J."/>
            <person name="Sarris P.F."/>
        </authorList>
    </citation>
    <scope>NUCLEOTIDE SEQUENCE</scope>
    <source>
        <strain evidence="1">PFS-001/15</strain>
        <tissue evidence="1">Leaf</tissue>
    </source>
</reference>
<comment type="caution">
    <text evidence="1">The sequence shown here is derived from an EMBL/GenBank/DDBJ whole genome shotgun (WGS) entry which is preliminary data.</text>
</comment>
<dbReference type="AlphaFoldDB" id="A0A8S9I9H6"/>
<accession>A0A8S9I9H6</accession>
<organism evidence="1 2">
    <name type="scientific">Brassica cretica</name>
    <name type="common">Mustard</name>
    <dbReference type="NCBI Taxonomy" id="69181"/>
    <lineage>
        <taxon>Eukaryota</taxon>
        <taxon>Viridiplantae</taxon>
        <taxon>Streptophyta</taxon>
        <taxon>Embryophyta</taxon>
        <taxon>Tracheophyta</taxon>
        <taxon>Spermatophyta</taxon>
        <taxon>Magnoliopsida</taxon>
        <taxon>eudicotyledons</taxon>
        <taxon>Gunneridae</taxon>
        <taxon>Pentapetalae</taxon>
        <taxon>rosids</taxon>
        <taxon>malvids</taxon>
        <taxon>Brassicales</taxon>
        <taxon>Brassicaceae</taxon>
        <taxon>Brassiceae</taxon>
        <taxon>Brassica</taxon>
    </lineage>
</organism>
<dbReference type="Proteomes" id="UP000712281">
    <property type="component" value="Unassembled WGS sequence"/>
</dbReference>
<sequence length="76" mass="8687">MYDRRIMDIYSSVQWVWMDLDGQLGEVSTYGDAKLISARVCLIFRSGSIEMGDGEYAPVFDMLELQYGLQGFDCDD</sequence>